<proteinExistence type="predicted"/>
<protein>
    <submittedName>
        <fullName evidence="2">Uncharacterized protein</fullName>
    </submittedName>
</protein>
<evidence type="ECO:0000313" key="2">
    <source>
        <dbReference type="EMBL" id="KKN03002.1"/>
    </source>
</evidence>
<evidence type="ECO:0000256" key="1">
    <source>
        <dbReference type="SAM" id="Phobius"/>
    </source>
</evidence>
<keyword evidence="1" id="KW-0472">Membrane</keyword>
<feature type="transmembrane region" description="Helical" evidence="1">
    <location>
        <begin position="6"/>
        <end position="25"/>
    </location>
</feature>
<organism evidence="2">
    <name type="scientific">marine sediment metagenome</name>
    <dbReference type="NCBI Taxonomy" id="412755"/>
    <lineage>
        <taxon>unclassified sequences</taxon>
        <taxon>metagenomes</taxon>
        <taxon>ecological metagenomes</taxon>
    </lineage>
</organism>
<dbReference type="AlphaFoldDB" id="A0A0F9MUC6"/>
<keyword evidence="1" id="KW-0812">Transmembrane</keyword>
<name>A0A0F9MUC6_9ZZZZ</name>
<sequence>MKDHIVALWVCLITAFALLLFTIIMQGEGWGRWASSEDVNMAVDYVATQIAQKTVTPMPSEKWLR</sequence>
<keyword evidence="1" id="KW-1133">Transmembrane helix</keyword>
<accession>A0A0F9MUC6</accession>
<gene>
    <name evidence="2" type="ORF">LCGC14_1112120</name>
</gene>
<dbReference type="EMBL" id="LAZR01005083">
    <property type="protein sequence ID" value="KKN03002.1"/>
    <property type="molecule type" value="Genomic_DNA"/>
</dbReference>
<reference evidence="2" key="1">
    <citation type="journal article" date="2015" name="Nature">
        <title>Complex archaea that bridge the gap between prokaryotes and eukaryotes.</title>
        <authorList>
            <person name="Spang A."/>
            <person name="Saw J.H."/>
            <person name="Jorgensen S.L."/>
            <person name="Zaremba-Niedzwiedzka K."/>
            <person name="Martijn J."/>
            <person name="Lind A.E."/>
            <person name="van Eijk R."/>
            <person name="Schleper C."/>
            <person name="Guy L."/>
            <person name="Ettema T.J."/>
        </authorList>
    </citation>
    <scope>NUCLEOTIDE SEQUENCE</scope>
</reference>
<comment type="caution">
    <text evidence="2">The sequence shown here is derived from an EMBL/GenBank/DDBJ whole genome shotgun (WGS) entry which is preliminary data.</text>
</comment>